<evidence type="ECO:0000256" key="1">
    <source>
        <dbReference type="SAM" id="Phobius"/>
    </source>
</evidence>
<dbReference type="AlphaFoldDB" id="A0A1H1QQH9"/>
<feature type="transmembrane region" description="Helical" evidence="1">
    <location>
        <begin position="15"/>
        <end position="35"/>
    </location>
</feature>
<keyword evidence="1" id="KW-0472">Membrane</keyword>
<dbReference type="EMBL" id="LT629770">
    <property type="protein sequence ID" value="SDS25674.1"/>
    <property type="molecule type" value="Genomic_DNA"/>
</dbReference>
<keyword evidence="1" id="KW-0812">Transmembrane</keyword>
<accession>A0A1H1QQH9</accession>
<keyword evidence="1" id="KW-1133">Transmembrane helix</keyword>
<name>A0A1H1QQH9_9MICO</name>
<organism evidence="2 3">
    <name type="scientific">Microbacterium paraoxydans</name>
    <dbReference type="NCBI Taxonomy" id="199592"/>
    <lineage>
        <taxon>Bacteria</taxon>
        <taxon>Bacillati</taxon>
        <taxon>Actinomycetota</taxon>
        <taxon>Actinomycetes</taxon>
        <taxon>Micrococcales</taxon>
        <taxon>Microbacteriaceae</taxon>
        <taxon>Microbacterium</taxon>
    </lineage>
</organism>
<reference evidence="2 3" key="1">
    <citation type="submission" date="2016-10" db="EMBL/GenBank/DDBJ databases">
        <authorList>
            <person name="de Groot N.N."/>
        </authorList>
    </citation>
    <scope>NUCLEOTIDE SEQUENCE [LARGE SCALE GENOMIC DNA]</scope>
    <source>
        <strain evidence="2 3">DSM 15019</strain>
    </source>
</reference>
<evidence type="ECO:0000313" key="2">
    <source>
        <dbReference type="EMBL" id="SDS25674.1"/>
    </source>
</evidence>
<protein>
    <submittedName>
        <fullName evidence="2">Uncharacterized protein</fullName>
    </submittedName>
</protein>
<gene>
    <name evidence="2" type="ORF">SAMN04489809_1445</name>
</gene>
<dbReference type="Proteomes" id="UP000182126">
    <property type="component" value="Chromosome I"/>
</dbReference>
<evidence type="ECO:0000313" key="3">
    <source>
        <dbReference type="Proteomes" id="UP000182126"/>
    </source>
</evidence>
<proteinExistence type="predicted"/>
<sequence>MTEDARDTAGMRAVFWIWAGIIGVGLAVMIGLPLGGR</sequence>